<dbReference type="Proteomes" id="UP000440498">
    <property type="component" value="Unassembled WGS sequence"/>
</dbReference>
<keyword evidence="1" id="KW-0813">Transport</keyword>
<evidence type="ECO:0000256" key="5">
    <source>
        <dbReference type="ARBA" id="ARBA00023004"/>
    </source>
</evidence>
<dbReference type="PRINTS" id="PR00608">
    <property type="entry name" value="CYTCHROMECII"/>
</dbReference>
<evidence type="ECO:0000256" key="3">
    <source>
        <dbReference type="ARBA" id="ARBA00022723"/>
    </source>
</evidence>
<feature type="chain" id="PRO_5025335264" evidence="8">
    <location>
        <begin position="27"/>
        <end position="159"/>
    </location>
</feature>
<dbReference type="EMBL" id="WHUG01000002">
    <property type="protein sequence ID" value="MQA37869.1"/>
    <property type="molecule type" value="Genomic_DNA"/>
</dbReference>
<name>A0A6A7MYP2_9BURK</name>
<dbReference type="GO" id="GO:0042597">
    <property type="term" value="C:periplasmic space"/>
    <property type="evidence" value="ECO:0007669"/>
    <property type="project" value="InterPro"/>
</dbReference>
<evidence type="ECO:0000256" key="4">
    <source>
        <dbReference type="ARBA" id="ARBA00022982"/>
    </source>
</evidence>
<dbReference type="AlphaFoldDB" id="A0A6A7MYP2"/>
<proteinExistence type="predicted"/>
<dbReference type="GO" id="GO:0009055">
    <property type="term" value="F:electron transfer activity"/>
    <property type="evidence" value="ECO:0007669"/>
    <property type="project" value="InterPro"/>
</dbReference>
<organism evidence="9 10">
    <name type="scientific">Rugamonas aquatica</name>
    <dbReference type="NCBI Taxonomy" id="2743357"/>
    <lineage>
        <taxon>Bacteria</taxon>
        <taxon>Pseudomonadati</taxon>
        <taxon>Pseudomonadota</taxon>
        <taxon>Betaproteobacteria</taxon>
        <taxon>Burkholderiales</taxon>
        <taxon>Oxalobacteraceae</taxon>
        <taxon>Telluria group</taxon>
        <taxon>Rugamonas</taxon>
    </lineage>
</organism>
<protein>
    <submittedName>
        <fullName evidence="9">Cytochrome c</fullName>
    </submittedName>
</protein>
<sequence length="159" mass="16828">MKQGLKKVLISTLAITLLAGSAGVLAQQAPKPENLIKWRQSAFQLVAWNTGRIKASVEGQYNKDEVQRAANTIAAIANSGLGGLFAAGTEQGKGWHDTSAKPELFKDGKHFAELNASFGKEATELAAVAGGGDVAAIKAQFGKLQRTCKSCHDDFKSKD</sequence>
<dbReference type="InterPro" id="IPR015984">
    <property type="entry name" value="Cyt_c_prime_subgr"/>
</dbReference>
<dbReference type="SUPFAM" id="SSF47175">
    <property type="entry name" value="Cytochromes"/>
    <property type="match status" value="1"/>
</dbReference>
<comment type="caution">
    <text evidence="9">The sequence shown here is derived from an EMBL/GenBank/DDBJ whole genome shotgun (WGS) entry which is preliminary data.</text>
</comment>
<feature type="binding site" description="axial binding residue" evidence="6">
    <location>
        <position position="152"/>
    </location>
    <ligand>
        <name>heme c</name>
        <dbReference type="ChEBI" id="CHEBI:61717"/>
    </ligand>
    <ligandPart>
        <name>Fe</name>
        <dbReference type="ChEBI" id="CHEBI:18248"/>
    </ligandPart>
</feature>
<dbReference type="InterPro" id="IPR010980">
    <property type="entry name" value="Cyt_c/b562"/>
</dbReference>
<dbReference type="Pfam" id="PF01322">
    <property type="entry name" value="Cytochrom_C_2"/>
    <property type="match status" value="1"/>
</dbReference>
<keyword evidence="10" id="KW-1185">Reference proteome</keyword>
<keyword evidence="5 6" id="KW-0408">Iron</keyword>
<keyword evidence="3 6" id="KW-0479">Metal-binding</keyword>
<dbReference type="InterPro" id="IPR012127">
    <property type="entry name" value="Cyt_c_prime"/>
</dbReference>
<evidence type="ECO:0000256" key="2">
    <source>
        <dbReference type="ARBA" id="ARBA00022617"/>
    </source>
</evidence>
<keyword evidence="2 7" id="KW-0349">Heme</keyword>
<gene>
    <name evidence="9" type="ORF">GEV02_06885</name>
</gene>
<dbReference type="Gene3D" id="1.20.120.10">
    <property type="entry name" value="Cytochrome c/b562"/>
    <property type="match status" value="1"/>
</dbReference>
<evidence type="ECO:0000256" key="6">
    <source>
        <dbReference type="PIRSR" id="PIRSR000027-1"/>
    </source>
</evidence>
<evidence type="ECO:0000256" key="7">
    <source>
        <dbReference type="PIRSR" id="PIRSR000027-2"/>
    </source>
</evidence>
<feature type="signal peptide" evidence="8">
    <location>
        <begin position="1"/>
        <end position="26"/>
    </location>
</feature>
<dbReference type="GO" id="GO:0020037">
    <property type="term" value="F:heme binding"/>
    <property type="evidence" value="ECO:0007669"/>
    <property type="project" value="InterPro"/>
</dbReference>
<keyword evidence="8" id="KW-0732">Signal</keyword>
<comment type="PTM">
    <text evidence="7">Binds 1 heme group per subunit.</text>
</comment>
<evidence type="ECO:0000256" key="1">
    <source>
        <dbReference type="ARBA" id="ARBA00022448"/>
    </source>
</evidence>
<feature type="binding site" description="covalent" evidence="7">
    <location>
        <position position="151"/>
    </location>
    <ligand>
        <name>heme c</name>
        <dbReference type="ChEBI" id="CHEBI:61717"/>
    </ligand>
</feature>
<dbReference type="RefSeq" id="WP_070269905.1">
    <property type="nucleotide sequence ID" value="NZ_WHUG01000002.1"/>
</dbReference>
<dbReference type="PIRSF" id="PIRSF000027">
    <property type="entry name" value="Cytc_c_prime"/>
    <property type="match status" value="1"/>
</dbReference>
<feature type="binding site" description="covalent" evidence="7">
    <location>
        <position position="148"/>
    </location>
    <ligand>
        <name>heme c</name>
        <dbReference type="ChEBI" id="CHEBI:61717"/>
    </ligand>
</feature>
<evidence type="ECO:0000313" key="10">
    <source>
        <dbReference type="Proteomes" id="UP000440498"/>
    </source>
</evidence>
<dbReference type="GO" id="GO:0005506">
    <property type="term" value="F:iron ion binding"/>
    <property type="evidence" value="ECO:0007669"/>
    <property type="project" value="InterPro"/>
</dbReference>
<evidence type="ECO:0000256" key="8">
    <source>
        <dbReference type="SAM" id="SignalP"/>
    </source>
</evidence>
<keyword evidence="4" id="KW-0249">Electron transport</keyword>
<dbReference type="GO" id="GO:0022900">
    <property type="term" value="P:electron transport chain"/>
    <property type="evidence" value="ECO:0007669"/>
    <property type="project" value="InterPro"/>
</dbReference>
<dbReference type="InterPro" id="IPR002321">
    <property type="entry name" value="Cyt_c_II"/>
</dbReference>
<evidence type="ECO:0000313" key="9">
    <source>
        <dbReference type="EMBL" id="MQA37869.1"/>
    </source>
</evidence>
<dbReference type="PROSITE" id="PS51009">
    <property type="entry name" value="CYTCII"/>
    <property type="match status" value="1"/>
</dbReference>
<reference evidence="9 10" key="1">
    <citation type="submission" date="2019-10" db="EMBL/GenBank/DDBJ databases">
        <title>Two novel species isolated from a subtropical stream in China.</title>
        <authorList>
            <person name="Lu H."/>
        </authorList>
    </citation>
    <scope>NUCLEOTIDE SEQUENCE [LARGE SCALE GENOMIC DNA]</scope>
    <source>
        <strain evidence="9 10">FT29W</strain>
    </source>
</reference>
<accession>A0A6A7MYP2</accession>